<dbReference type="RefSeq" id="WP_310053351.1">
    <property type="nucleotide sequence ID" value="NZ_JAVDVW010000001.1"/>
</dbReference>
<proteinExistence type="predicted"/>
<keyword evidence="1" id="KW-0812">Transmembrane</keyword>
<name>A0ABU1VNV4_9GAMM</name>
<gene>
    <name evidence="2" type="ORF">J2X04_001508</name>
</gene>
<dbReference type="Proteomes" id="UP001267878">
    <property type="component" value="Unassembled WGS sequence"/>
</dbReference>
<keyword evidence="1" id="KW-0472">Membrane</keyword>
<evidence type="ECO:0000313" key="3">
    <source>
        <dbReference type="Proteomes" id="UP001267878"/>
    </source>
</evidence>
<evidence type="ECO:0000313" key="2">
    <source>
        <dbReference type="EMBL" id="MDR7099161.1"/>
    </source>
</evidence>
<feature type="transmembrane region" description="Helical" evidence="1">
    <location>
        <begin position="214"/>
        <end position="230"/>
    </location>
</feature>
<protein>
    <submittedName>
        <fullName evidence="2">Uncharacterized protein</fullName>
    </submittedName>
</protein>
<evidence type="ECO:0000256" key="1">
    <source>
        <dbReference type="SAM" id="Phobius"/>
    </source>
</evidence>
<reference evidence="2 3" key="1">
    <citation type="submission" date="2023-07" db="EMBL/GenBank/DDBJ databases">
        <title>Sorghum-associated microbial communities from plants grown in Nebraska, USA.</title>
        <authorList>
            <person name="Schachtman D."/>
        </authorList>
    </citation>
    <scope>NUCLEOTIDE SEQUENCE [LARGE SCALE GENOMIC DNA]</scope>
    <source>
        <strain evidence="2 3">BE187</strain>
    </source>
</reference>
<accession>A0ABU1VNV4</accession>
<comment type="caution">
    <text evidence="2">The sequence shown here is derived from an EMBL/GenBank/DDBJ whole genome shotgun (WGS) entry which is preliminary data.</text>
</comment>
<sequence>MENEERLPGPVLLHLEPISCSMEFSRSRDPEAQLSSLTMRLHLLDDEVRTPDGRKLNGADWTITFQENGTGSELTKQYNAIGLINYYAEYESEYGDGCSPEGCHAWADVDSSTFTLLREMALAGKLPSGLRLCTYGMKYGWEPDGSAKEWDVKAYENAVIKDLKIFTTFVKPLELAQDVSEDDVLSVTQPASESPELVALRSATKAIERGNARLGWVVALLVVTLAVVILR</sequence>
<keyword evidence="3" id="KW-1185">Reference proteome</keyword>
<keyword evidence="1" id="KW-1133">Transmembrane helix</keyword>
<dbReference type="EMBL" id="JAVDVW010000001">
    <property type="protein sequence ID" value="MDR7099161.1"/>
    <property type="molecule type" value="Genomic_DNA"/>
</dbReference>
<organism evidence="2 3">
    <name type="scientific">Agrilutibacter niabensis</name>
    <dbReference type="NCBI Taxonomy" id="380628"/>
    <lineage>
        <taxon>Bacteria</taxon>
        <taxon>Pseudomonadati</taxon>
        <taxon>Pseudomonadota</taxon>
        <taxon>Gammaproteobacteria</taxon>
        <taxon>Lysobacterales</taxon>
        <taxon>Lysobacteraceae</taxon>
        <taxon>Agrilutibacter</taxon>
    </lineage>
</organism>